<evidence type="ECO:0000313" key="2">
    <source>
        <dbReference type="Proteomes" id="UP000678243"/>
    </source>
</evidence>
<sequence length="140" mass="15158">MITSDRASLSVLSTDTDPSDITRLLRVEPTRVRRAGETRRSGRVPEQHAWVVDVETLDVIEGDRTGTRALQLLLERCAPAAGRIGALPADCVARIWWSADSDSSQGGFVLPVELAVQIAALGVDLYGTVFVEPEAADEEE</sequence>
<protein>
    <submittedName>
        <fullName evidence="1">DUF4279 domain-containing protein</fullName>
    </submittedName>
</protein>
<keyword evidence="2" id="KW-1185">Reference proteome</keyword>
<organism evidence="1 2">
    <name type="scientific">Microbacterium paraoxydans</name>
    <dbReference type="NCBI Taxonomy" id="199592"/>
    <lineage>
        <taxon>Bacteria</taxon>
        <taxon>Bacillati</taxon>
        <taxon>Actinomycetota</taxon>
        <taxon>Actinomycetes</taxon>
        <taxon>Micrococcales</taxon>
        <taxon>Microbacteriaceae</taxon>
        <taxon>Microbacterium</taxon>
    </lineage>
</organism>
<name>A0ABS5IMP7_9MICO</name>
<dbReference type="EMBL" id="JAGTUK010000002">
    <property type="protein sequence ID" value="MBS0024218.1"/>
    <property type="molecule type" value="Genomic_DNA"/>
</dbReference>
<dbReference type="Pfam" id="PF14106">
    <property type="entry name" value="DUF4279"/>
    <property type="match status" value="1"/>
</dbReference>
<reference evidence="1 2" key="1">
    <citation type="submission" date="2021-04" db="EMBL/GenBank/DDBJ databases">
        <title>Whole genome analysis of root endophytic bacterium Microbacterium paraoxydans ku-mp colonizing RP-bio226 rice variety.</title>
        <authorList>
            <person name="Ulaganathan K."/>
            <person name="Latha B."/>
        </authorList>
    </citation>
    <scope>NUCLEOTIDE SEQUENCE [LARGE SCALE GENOMIC DNA]</scope>
    <source>
        <strain evidence="2">ku-mp</strain>
    </source>
</reference>
<dbReference type="InterPro" id="IPR025459">
    <property type="entry name" value="DUF4279"/>
</dbReference>
<comment type="caution">
    <text evidence="1">The sequence shown here is derived from an EMBL/GenBank/DDBJ whole genome shotgun (WGS) entry which is preliminary data.</text>
</comment>
<evidence type="ECO:0000313" key="1">
    <source>
        <dbReference type="EMBL" id="MBS0024218.1"/>
    </source>
</evidence>
<dbReference type="RefSeq" id="WP_211542896.1">
    <property type="nucleotide sequence ID" value="NZ_JAGTUK010000002.1"/>
</dbReference>
<accession>A0ABS5IMP7</accession>
<proteinExistence type="predicted"/>
<gene>
    <name evidence="1" type="ORF">KE274_08835</name>
</gene>
<dbReference type="Proteomes" id="UP000678243">
    <property type="component" value="Unassembled WGS sequence"/>
</dbReference>